<keyword evidence="2" id="KW-1185">Reference proteome</keyword>
<name>A0A7K1SN85_9BACT</name>
<evidence type="ECO:0000313" key="2">
    <source>
        <dbReference type="Proteomes" id="UP000436006"/>
    </source>
</evidence>
<dbReference type="Proteomes" id="UP000436006">
    <property type="component" value="Unassembled WGS sequence"/>
</dbReference>
<organism evidence="1 2">
    <name type="scientific">Spirosoma arboris</name>
    <dbReference type="NCBI Taxonomy" id="2682092"/>
    <lineage>
        <taxon>Bacteria</taxon>
        <taxon>Pseudomonadati</taxon>
        <taxon>Bacteroidota</taxon>
        <taxon>Cytophagia</taxon>
        <taxon>Cytophagales</taxon>
        <taxon>Cytophagaceae</taxon>
        <taxon>Spirosoma</taxon>
    </lineage>
</organism>
<protein>
    <recommendedName>
        <fullName evidence="3">Phage tail protein</fullName>
    </recommendedName>
</protein>
<dbReference type="EMBL" id="WPIN01000021">
    <property type="protein sequence ID" value="MVM35262.1"/>
    <property type="molecule type" value="Genomic_DNA"/>
</dbReference>
<proteinExistence type="predicted"/>
<accession>A0A7K1SN85</accession>
<evidence type="ECO:0000313" key="1">
    <source>
        <dbReference type="EMBL" id="MVM35262.1"/>
    </source>
</evidence>
<sequence length="165" mass="17200">MALITRGIVSIALGAINVDGGPGTTLATLGLTKKGTAKIQQDDGTTTDIMAEESDTPVESITTAGSTTFVWTILNPDIDTAIALFGGTATGTSPNRVWNMPASVVAIEQTVKITPTKGMSVIFPRAQVTVKLNGDFTKEDVFGFDVSIKALQPTKSGVGPVQFQQ</sequence>
<gene>
    <name evidence="1" type="ORF">GO755_34895</name>
</gene>
<comment type="caution">
    <text evidence="1">The sequence shown here is derived from an EMBL/GenBank/DDBJ whole genome shotgun (WGS) entry which is preliminary data.</text>
</comment>
<dbReference type="AlphaFoldDB" id="A0A7K1SN85"/>
<dbReference type="RefSeq" id="WP_157590068.1">
    <property type="nucleotide sequence ID" value="NZ_WPIN01000021.1"/>
</dbReference>
<reference evidence="1 2" key="1">
    <citation type="submission" date="2019-12" db="EMBL/GenBank/DDBJ databases">
        <title>Spirosoma sp. HMF4905 genome sequencing and assembly.</title>
        <authorList>
            <person name="Kang H."/>
            <person name="Cha I."/>
            <person name="Kim H."/>
            <person name="Joh K."/>
        </authorList>
    </citation>
    <scope>NUCLEOTIDE SEQUENCE [LARGE SCALE GENOMIC DNA]</scope>
    <source>
        <strain evidence="1 2">HMF4905</strain>
    </source>
</reference>
<evidence type="ECO:0008006" key="3">
    <source>
        <dbReference type="Google" id="ProtNLM"/>
    </source>
</evidence>